<evidence type="ECO:0000256" key="1">
    <source>
        <dbReference type="SAM" id="MobiDB-lite"/>
    </source>
</evidence>
<protein>
    <submittedName>
        <fullName evidence="2">Uncharacterized protein</fullName>
    </submittedName>
</protein>
<keyword evidence="3" id="KW-1185">Reference proteome</keyword>
<accession>U6MFE3</accession>
<evidence type="ECO:0000313" key="2">
    <source>
        <dbReference type="EMBL" id="CDJ62967.1"/>
    </source>
</evidence>
<dbReference type="AlphaFoldDB" id="U6MFE3"/>
<name>U6MFE3_9EIME</name>
<dbReference type="GeneID" id="25473213"/>
<feature type="compositionally biased region" description="Basic and acidic residues" evidence="1">
    <location>
        <begin position="41"/>
        <end position="58"/>
    </location>
</feature>
<proteinExistence type="predicted"/>
<feature type="region of interest" description="Disordered" evidence="1">
    <location>
        <begin position="1"/>
        <end position="58"/>
    </location>
</feature>
<dbReference type="OrthoDB" id="345629at2759"/>
<evidence type="ECO:0000313" key="3">
    <source>
        <dbReference type="Proteomes" id="UP000030754"/>
    </source>
</evidence>
<dbReference type="VEuPathDB" id="ToxoDB:ENH_00030480"/>
<reference evidence="2" key="1">
    <citation type="submission" date="2013-10" db="EMBL/GenBank/DDBJ databases">
        <title>Genomic analysis of the causative agents of coccidiosis in chickens.</title>
        <authorList>
            <person name="Reid A.J."/>
            <person name="Blake D."/>
            <person name="Billington K."/>
            <person name="Browne H."/>
            <person name="Dunn M."/>
            <person name="Hung S."/>
            <person name="Kawahara F."/>
            <person name="Miranda-Saavedra D."/>
            <person name="Mourier T."/>
            <person name="Nagra H."/>
            <person name="Otto T.D."/>
            <person name="Rawlings N."/>
            <person name="Sanchez A."/>
            <person name="Sanders M."/>
            <person name="Subramaniam C."/>
            <person name="Tay Y."/>
            <person name="Dear P."/>
            <person name="Doerig C."/>
            <person name="Gruber A."/>
            <person name="Parkinson J."/>
            <person name="Shirley M."/>
            <person name="Wan K.L."/>
            <person name="Berriman M."/>
            <person name="Tomley F."/>
            <person name="Pain A."/>
        </authorList>
    </citation>
    <scope>NUCLEOTIDE SEQUENCE [LARGE SCALE GENOMIC DNA]</scope>
    <source>
        <strain evidence="2">Houghton</strain>
    </source>
</reference>
<dbReference type="Proteomes" id="UP000030754">
    <property type="component" value="Unassembled WGS sequence"/>
</dbReference>
<feature type="compositionally biased region" description="Acidic residues" evidence="1">
    <location>
        <begin position="1"/>
        <end position="12"/>
    </location>
</feature>
<sequence>MQNLEESNDDSVDYPMETPRTEPDRSVNPPTAGVSRSAPRAWDRDVRGRKGPVEDHDWADPVLPEFFRELASQMARG</sequence>
<dbReference type="EMBL" id="HG722658">
    <property type="protein sequence ID" value="CDJ62967.1"/>
    <property type="molecule type" value="Genomic_DNA"/>
</dbReference>
<dbReference type="RefSeq" id="XP_013440329.1">
    <property type="nucleotide sequence ID" value="XM_013584875.1"/>
</dbReference>
<gene>
    <name evidence="2" type="ORF">ENH_00030480</name>
</gene>
<organism evidence="2 3">
    <name type="scientific">Eimeria necatrix</name>
    <dbReference type="NCBI Taxonomy" id="51315"/>
    <lineage>
        <taxon>Eukaryota</taxon>
        <taxon>Sar</taxon>
        <taxon>Alveolata</taxon>
        <taxon>Apicomplexa</taxon>
        <taxon>Conoidasida</taxon>
        <taxon>Coccidia</taxon>
        <taxon>Eucoccidiorida</taxon>
        <taxon>Eimeriorina</taxon>
        <taxon>Eimeriidae</taxon>
        <taxon>Eimeria</taxon>
    </lineage>
</organism>
<reference evidence="2" key="2">
    <citation type="submission" date="2013-10" db="EMBL/GenBank/DDBJ databases">
        <authorList>
            <person name="Aslett M."/>
        </authorList>
    </citation>
    <scope>NUCLEOTIDE SEQUENCE [LARGE SCALE GENOMIC DNA]</scope>
    <source>
        <strain evidence="2">Houghton</strain>
    </source>
</reference>